<dbReference type="HAMAP" id="MF_00301">
    <property type="entry name" value="Homoser_kinase_2"/>
    <property type="match status" value="1"/>
</dbReference>
<organism evidence="10 11">
    <name type="scientific">Pendulispora rubella</name>
    <dbReference type="NCBI Taxonomy" id="2741070"/>
    <lineage>
        <taxon>Bacteria</taxon>
        <taxon>Pseudomonadati</taxon>
        <taxon>Myxococcota</taxon>
        <taxon>Myxococcia</taxon>
        <taxon>Myxococcales</taxon>
        <taxon>Sorangiineae</taxon>
        <taxon>Pendulisporaceae</taxon>
        <taxon>Pendulispora</taxon>
    </lineage>
</organism>
<evidence type="ECO:0000313" key="10">
    <source>
        <dbReference type="EMBL" id="WXB07733.1"/>
    </source>
</evidence>
<evidence type="ECO:0000256" key="4">
    <source>
        <dbReference type="ARBA" id="ARBA00022741"/>
    </source>
</evidence>
<comment type="catalytic activity">
    <reaction evidence="8">
        <text>L-homoserine + ATP = O-phospho-L-homoserine + ADP + H(+)</text>
        <dbReference type="Rhea" id="RHEA:13985"/>
        <dbReference type="ChEBI" id="CHEBI:15378"/>
        <dbReference type="ChEBI" id="CHEBI:30616"/>
        <dbReference type="ChEBI" id="CHEBI:57476"/>
        <dbReference type="ChEBI" id="CHEBI:57590"/>
        <dbReference type="ChEBI" id="CHEBI:456216"/>
        <dbReference type="EC" id="2.7.1.39"/>
    </reaction>
</comment>
<dbReference type="InterPro" id="IPR005280">
    <property type="entry name" value="Homoserine_kinase_II"/>
</dbReference>
<evidence type="ECO:0000256" key="3">
    <source>
        <dbReference type="ARBA" id="ARBA00022697"/>
    </source>
</evidence>
<dbReference type="RefSeq" id="WP_394837399.1">
    <property type="nucleotide sequence ID" value="NZ_CP089929.1"/>
</dbReference>
<dbReference type="EMBL" id="CP089983">
    <property type="protein sequence ID" value="WXB07733.1"/>
    <property type="molecule type" value="Genomic_DNA"/>
</dbReference>
<gene>
    <name evidence="8" type="primary">thrB</name>
    <name evidence="10" type="ORF">LVJ94_10870</name>
</gene>
<comment type="pathway">
    <text evidence="8">Amino-acid biosynthesis; L-threonine biosynthesis; L-threonine from L-aspartate: step 4/5.</text>
</comment>
<dbReference type="Pfam" id="PF01636">
    <property type="entry name" value="APH"/>
    <property type="match status" value="1"/>
</dbReference>
<keyword evidence="2 8" id="KW-0808">Transferase</keyword>
<dbReference type="InterPro" id="IPR002575">
    <property type="entry name" value="Aminoglycoside_PTrfase"/>
</dbReference>
<evidence type="ECO:0000256" key="6">
    <source>
        <dbReference type="ARBA" id="ARBA00022840"/>
    </source>
</evidence>
<dbReference type="InterPro" id="IPR050249">
    <property type="entry name" value="Pseudomonas-type_ThrB"/>
</dbReference>
<sequence>MATLTRISEDQLRVFLDEYSELGNLAAFAGIPEGSVNSNYRVETSTGAFFLRVYEEQAFEGARNEGITVLHLSEHGVPCEAPLLRKDGDRTGHIAGKPAALFAWCAGGMRCQASVSTADTAQVGAALARIHVAGSAMAGRVGRFGPAELRVRLDRIAAAVDHPTLAAEAEPLRRALDANEARRRTDLPKGLVHGDLFRDNVLWDEKGTIVTLLDFESACTGAFVFDLAVTVLSWCVGDALSPELARAMVAGYESVRSLTPEERDGLHAEACFASLRFAITRITDFAMRGDEAGPRTIKDYRRFILRYQALMGMGPDGLSQMLFPV</sequence>
<proteinExistence type="inferred from homology"/>
<keyword evidence="3 8" id="KW-0791">Threonine biosynthesis</keyword>
<accession>A0ABZ2L9X7</accession>
<protein>
    <recommendedName>
        <fullName evidence="8">Homoserine kinase</fullName>
        <shortName evidence="8">HK</shortName>
        <shortName evidence="8">HSK</shortName>
        <ecNumber evidence="8">2.7.1.39</ecNumber>
    </recommendedName>
</protein>
<comment type="similarity">
    <text evidence="7 8">Belongs to the pseudomonas-type ThrB family.</text>
</comment>
<evidence type="ECO:0000256" key="5">
    <source>
        <dbReference type="ARBA" id="ARBA00022777"/>
    </source>
</evidence>
<evidence type="ECO:0000256" key="8">
    <source>
        <dbReference type="HAMAP-Rule" id="MF_00301"/>
    </source>
</evidence>
<dbReference type="Gene3D" id="3.90.1200.10">
    <property type="match status" value="1"/>
</dbReference>
<feature type="domain" description="Aminoglycoside phosphotransferase" evidence="9">
    <location>
        <begin position="30"/>
        <end position="256"/>
    </location>
</feature>
<evidence type="ECO:0000256" key="7">
    <source>
        <dbReference type="ARBA" id="ARBA00038240"/>
    </source>
</evidence>
<dbReference type="SUPFAM" id="SSF56112">
    <property type="entry name" value="Protein kinase-like (PK-like)"/>
    <property type="match status" value="1"/>
</dbReference>
<dbReference type="PANTHER" id="PTHR21064">
    <property type="entry name" value="AMINOGLYCOSIDE PHOSPHOTRANSFERASE DOMAIN-CONTAINING PROTEIN-RELATED"/>
    <property type="match status" value="1"/>
</dbReference>
<reference evidence="10" key="1">
    <citation type="submission" date="2021-12" db="EMBL/GenBank/DDBJ databases">
        <title>Discovery of the Pendulisporaceae a myxobacterial family with distinct sporulation behavior and unique specialized metabolism.</title>
        <authorList>
            <person name="Garcia R."/>
            <person name="Popoff A."/>
            <person name="Bader C.D."/>
            <person name="Loehr J."/>
            <person name="Walesch S."/>
            <person name="Walt C."/>
            <person name="Boldt J."/>
            <person name="Bunk B."/>
            <person name="Haeckl F.J.F.P.J."/>
            <person name="Gunesch A.P."/>
            <person name="Birkelbach J."/>
            <person name="Nuebel U."/>
            <person name="Pietschmann T."/>
            <person name="Bach T."/>
            <person name="Mueller R."/>
        </authorList>
    </citation>
    <scope>NUCLEOTIDE SEQUENCE</scope>
    <source>
        <strain evidence="10">MSr11367</strain>
    </source>
</reference>
<dbReference type="EC" id="2.7.1.39" evidence="8"/>
<name>A0ABZ2L9X7_9BACT</name>
<dbReference type="Gene3D" id="3.30.200.20">
    <property type="entry name" value="Phosphorylase Kinase, domain 1"/>
    <property type="match status" value="1"/>
</dbReference>
<dbReference type="PANTHER" id="PTHR21064:SF6">
    <property type="entry name" value="AMINOGLYCOSIDE PHOSPHOTRANSFERASE DOMAIN-CONTAINING PROTEIN"/>
    <property type="match status" value="1"/>
</dbReference>
<evidence type="ECO:0000256" key="1">
    <source>
        <dbReference type="ARBA" id="ARBA00022605"/>
    </source>
</evidence>
<keyword evidence="6 8" id="KW-0067">ATP-binding</keyword>
<keyword evidence="5 8" id="KW-0418">Kinase</keyword>
<dbReference type="GO" id="GO:0016301">
    <property type="term" value="F:kinase activity"/>
    <property type="evidence" value="ECO:0007669"/>
    <property type="project" value="UniProtKB-KW"/>
</dbReference>
<keyword evidence="11" id="KW-1185">Reference proteome</keyword>
<evidence type="ECO:0000313" key="11">
    <source>
        <dbReference type="Proteomes" id="UP001374803"/>
    </source>
</evidence>
<keyword evidence="1 8" id="KW-0028">Amino-acid biosynthesis</keyword>
<dbReference type="Proteomes" id="UP001374803">
    <property type="component" value="Chromosome"/>
</dbReference>
<keyword evidence="4 8" id="KW-0547">Nucleotide-binding</keyword>
<dbReference type="CDD" id="cd05153">
    <property type="entry name" value="HomoserineK_II"/>
    <property type="match status" value="1"/>
</dbReference>
<evidence type="ECO:0000256" key="2">
    <source>
        <dbReference type="ARBA" id="ARBA00022679"/>
    </source>
</evidence>
<evidence type="ECO:0000259" key="9">
    <source>
        <dbReference type="Pfam" id="PF01636"/>
    </source>
</evidence>
<dbReference type="InterPro" id="IPR011009">
    <property type="entry name" value="Kinase-like_dom_sf"/>
</dbReference>